<feature type="transmembrane region" description="Helical" evidence="9">
    <location>
        <begin position="106"/>
        <end position="126"/>
    </location>
</feature>
<evidence type="ECO:0000256" key="6">
    <source>
        <dbReference type="ARBA" id="ARBA00022989"/>
    </source>
</evidence>
<evidence type="ECO:0000256" key="4">
    <source>
        <dbReference type="ARBA" id="ARBA00022449"/>
    </source>
</evidence>
<comment type="caution">
    <text evidence="11">The sequence shown here is derived from an EMBL/GenBank/DDBJ whole genome shotgun (WGS) entry which is preliminary data.</text>
</comment>
<dbReference type="Pfam" id="PF02254">
    <property type="entry name" value="TrkA_N"/>
    <property type="match status" value="1"/>
</dbReference>
<evidence type="ECO:0000259" key="10">
    <source>
        <dbReference type="PROSITE" id="PS51202"/>
    </source>
</evidence>
<comment type="similarity">
    <text evidence="2">Belongs to the monovalent cation:proton antiporter 2 (CPA2) transporter (TC 2.A.37) family.</text>
</comment>
<evidence type="ECO:0000256" key="2">
    <source>
        <dbReference type="ARBA" id="ARBA00005551"/>
    </source>
</evidence>
<feature type="transmembrane region" description="Helical" evidence="9">
    <location>
        <begin position="63"/>
        <end position="85"/>
    </location>
</feature>
<feature type="transmembrane region" description="Helical" evidence="9">
    <location>
        <begin position="6"/>
        <end position="25"/>
    </location>
</feature>
<dbReference type="OrthoDB" id="9793589at2"/>
<reference evidence="11 12" key="1">
    <citation type="submission" date="2016-02" db="EMBL/GenBank/DDBJ databases">
        <title>Draft Genome for Tepidibacillus decaturensis nov. sp. Strain Z9, an Anaerobic, Moderately Thermophilic and Heterotrophic Bacterium from Deep Subsurface of the Illinois Basin, USA.</title>
        <authorList>
            <person name="Dong Y."/>
            <person name="Chang J.Y."/>
            <person name="Sanford R."/>
            <person name="Fouke B.W."/>
        </authorList>
    </citation>
    <scope>NUCLEOTIDE SEQUENCE [LARGE SCALE GENOMIC DNA]</scope>
    <source>
        <strain evidence="11 12">Z9</strain>
    </source>
</reference>
<dbReference type="STRING" id="1413211.U473_03860"/>
<dbReference type="GO" id="GO:0015297">
    <property type="term" value="F:antiporter activity"/>
    <property type="evidence" value="ECO:0007669"/>
    <property type="project" value="UniProtKB-KW"/>
</dbReference>
<evidence type="ECO:0000256" key="8">
    <source>
        <dbReference type="ARBA" id="ARBA00023136"/>
    </source>
</evidence>
<feature type="domain" description="RCK C-terminal" evidence="10">
    <location>
        <begin position="544"/>
        <end position="625"/>
    </location>
</feature>
<dbReference type="InterPro" id="IPR006153">
    <property type="entry name" value="Cation/H_exchanger_TM"/>
</dbReference>
<dbReference type="SUPFAM" id="SSF51735">
    <property type="entry name" value="NAD(P)-binding Rossmann-fold domains"/>
    <property type="match status" value="1"/>
</dbReference>
<evidence type="ECO:0000256" key="9">
    <source>
        <dbReference type="SAM" id="Phobius"/>
    </source>
</evidence>
<dbReference type="Gene3D" id="3.30.70.1450">
    <property type="entry name" value="Regulator of K+ conductance, C-terminal domain"/>
    <property type="match status" value="1"/>
</dbReference>
<dbReference type="InterPro" id="IPR006037">
    <property type="entry name" value="RCK_C"/>
</dbReference>
<feature type="transmembrane region" description="Helical" evidence="9">
    <location>
        <begin position="352"/>
        <end position="374"/>
    </location>
</feature>
<evidence type="ECO:0000313" key="12">
    <source>
        <dbReference type="Proteomes" id="UP000070352"/>
    </source>
</evidence>
<keyword evidence="7" id="KW-0406">Ion transport</keyword>
<feature type="transmembrane region" description="Helical" evidence="9">
    <location>
        <begin position="168"/>
        <end position="188"/>
    </location>
</feature>
<feature type="transmembrane region" description="Helical" evidence="9">
    <location>
        <begin position="285"/>
        <end position="305"/>
    </location>
</feature>
<dbReference type="EMBL" id="LSKU01000001">
    <property type="protein sequence ID" value="KXG43244.1"/>
    <property type="molecule type" value="Genomic_DNA"/>
</dbReference>
<feature type="transmembrane region" description="Helical" evidence="9">
    <location>
        <begin position="200"/>
        <end position="217"/>
    </location>
</feature>
<feature type="transmembrane region" description="Helical" evidence="9">
    <location>
        <begin position="138"/>
        <end position="156"/>
    </location>
</feature>
<dbReference type="Pfam" id="PF00999">
    <property type="entry name" value="Na_H_Exchanger"/>
    <property type="match status" value="1"/>
</dbReference>
<dbReference type="GO" id="GO:1902600">
    <property type="term" value="P:proton transmembrane transport"/>
    <property type="evidence" value="ECO:0007669"/>
    <property type="project" value="InterPro"/>
</dbReference>
<keyword evidence="3" id="KW-0813">Transport</keyword>
<dbReference type="InterPro" id="IPR003148">
    <property type="entry name" value="RCK_N"/>
</dbReference>
<keyword evidence="12" id="KW-1185">Reference proteome</keyword>
<keyword evidence="5 9" id="KW-0812">Transmembrane</keyword>
<feature type="transmembrane region" description="Helical" evidence="9">
    <location>
        <begin position="229"/>
        <end position="249"/>
    </location>
</feature>
<evidence type="ECO:0000256" key="1">
    <source>
        <dbReference type="ARBA" id="ARBA00004141"/>
    </source>
</evidence>
<feature type="transmembrane region" description="Helical" evidence="9">
    <location>
        <begin position="255"/>
        <end position="273"/>
    </location>
</feature>
<dbReference type="Gene3D" id="1.20.1530.20">
    <property type="match status" value="1"/>
</dbReference>
<dbReference type="SUPFAM" id="SSF116726">
    <property type="entry name" value="TrkA C-terminal domain-like"/>
    <property type="match status" value="1"/>
</dbReference>
<organism evidence="11 12">
    <name type="scientific">Tepidibacillus decaturensis</name>
    <dbReference type="NCBI Taxonomy" id="1413211"/>
    <lineage>
        <taxon>Bacteria</taxon>
        <taxon>Bacillati</taxon>
        <taxon>Bacillota</taxon>
        <taxon>Bacilli</taxon>
        <taxon>Bacillales</taxon>
        <taxon>Bacillaceae</taxon>
        <taxon>Tepidibacillus</taxon>
    </lineage>
</organism>
<comment type="subcellular location">
    <subcellularLocation>
        <location evidence="1">Membrane</location>
        <topology evidence="1">Multi-pass membrane protein</topology>
    </subcellularLocation>
</comment>
<proteinExistence type="inferred from homology"/>
<evidence type="ECO:0000256" key="3">
    <source>
        <dbReference type="ARBA" id="ARBA00022448"/>
    </source>
</evidence>
<keyword evidence="6 9" id="KW-1133">Transmembrane helix</keyword>
<dbReference type="GO" id="GO:0008324">
    <property type="term" value="F:monoatomic cation transmembrane transporter activity"/>
    <property type="evidence" value="ECO:0007669"/>
    <property type="project" value="InterPro"/>
</dbReference>
<dbReference type="GO" id="GO:0016020">
    <property type="term" value="C:membrane"/>
    <property type="evidence" value="ECO:0007669"/>
    <property type="project" value="UniProtKB-SubCell"/>
</dbReference>
<keyword evidence="8 9" id="KW-0472">Membrane</keyword>
<dbReference type="Proteomes" id="UP000070352">
    <property type="component" value="Unassembled WGS sequence"/>
</dbReference>
<protein>
    <recommendedName>
        <fullName evidence="10">RCK C-terminal domain-containing protein</fullName>
    </recommendedName>
</protein>
<evidence type="ECO:0000256" key="7">
    <source>
        <dbReference type="ARBA" id="ARBA00023065"/>
    </source>
</evidence>
<dbReference type="InterPro" id="IPR036291">
    <property type="entry name" value="NAD(P)-bd_dom_sf"/>
</dbReference>
<gene>
    <name evidence="11" type="ORF">U473_03860</name>
</gene>
<accession>A0A135L2J6</accession>
<dbReference type="AlphaFoldDB" id="A0A135L2J6"/>
<dbReference type="Gene3D" id="3.40.50.720">
    <property type="entry name" value="NAD(P)-binding Rossmann-like Domain"/>
    <property type="match status" value="1"/>
</dbReference>
<dbReference type="PANTHER" id="PTHR43562">
    <property type="entry name" value="NAPA-TYPE SODIUM/HYDROGEN ANTIPORTER"/>
    <property type="match status" value="1"/>
</dbReference>
<feature type="transmembrane region" description="Helical" evidence="9">
    <location>
        <begin position="380"/>
        <end position="398"/>
    </location>
</feature>
<feature type="transmembrane region" description="Helical" evidence="9">
    <location>
        <begin position="317"/>
        <end position="340"/>
    </location>
</feature>
<evidence type="ECO:0000256" key="5">
    <source>
        <dbReference type="ARBA" id="ARBA00022692"/>
    </source>
</evidence>
<dbReference type="GO" id="GO:0006813">
    <property type="term" value="P:potassium ion transport"/>
    <property type="evidence" value="ECO:0007669"/>
    <property type="project" value="InterPro"/>
</dbReference>
<dbReference type="PROSITE" id="PS51202">
    <property type="entry name" value="RCK_C"/>
    <property type="match status" value="1"/>
</dbReference>
<keyword evidence="4" id="KW-0050">Antiport</keyword>
<sequence length="626" mass="69756">MEDTSFSFTSLLIVTVLSFIVPIVITKLKRIHIPIVVGEILAGILIGKSGFNLVAMDDWLNFIMFFGLAYLMFTSGLEIDFNILFDKTNRESENTRKSWQHYLKNPVLFSTIILFITLIFAYFVSFVMMKIQFVKDPLLMSLIIGTTSLGVVVPILKEKKISGTPFGQYIITNAVMADFVTMLLISVAVSLFKGGFRPEILLVFGLLLLVFVFYWISKKFEGNKLFEDLAHGTAQIGIRGSFALMLIFLVLAESIGVEMILGAFLAGVVVSLISQNRREEIYHKLDAIGFGFLIPMFFILVGVTFDLNILIHNPKALLFVPILFILTYLVKGTPALLLRLFFPWKKTIAGSILLTTQMSVTIAAAAIGLQVGAISPEVNATIVLVAILTSITSPILFGKLFPPSLEEKEDEHVLIIGATQNAILLAKNLLKSGMRTLIIDSDRKKIDEVTRIGVEGVFGDAMDLSLLDELEIEKSKSMIIATGNDQINFQIAEKMANQYRLNHLVVLLSDPILIDKAKSNRNIRVINPKLSTVSLLMNMIKHPLAADILEDRRDLHMEEVEITNPRLIGISLRYLKLARDVLISSIYRNGETLLPHGDSEFQFGDILLVLGTTDAVQEFKRHASTL</sequence>
<dbReference type="PANTHER" id="PTHR43562:SF1">
    <property type="entry name" value="NA(+)_H(+) ANTIPORTER YJBQ-RELATED"/>
    <property type="match status" value="1"/>
</dbReference>
<name>A0A135L2J6_9BACI</name>
<feature type="transmembrane region" description="Helical" evidence="9">
    <location>
        <begin position="32"/>
        <end position="51"/>
    </location>
</feature>
<dbReference type="InterPro" id="IPR038770">
    <property type="entry name" value="Na+/solute_symporter_sf"/>
</dbReference>
<dbReference type="Pfam" id="PF02080">
    <property type="entry name" value="TrkA_C"/>
    <property type="match status" value="1"/>
</dbReference>
<dbReference type="InterPro" id="IPR036721">
    <property type="entry name" value="RCK_C_sf"/>
</dbReference>
<dbReference type="RefSeq" id="WP_068723511.1">
    <property type="nucleotide sequence ID" value="NZ_LSKU01000001.1"/>
</dbReference>
<evidence type="ECO:0000313" key="11">
    <source>
        <dbReference type="EMBL" id="KXG43244.1"/>
    </source>
</evidence>